<evidence type="ECO:0000256" key="1">
    <source>
        <dbReference type="ARBA" id="ARBA00004141"/>
    </source>
</evidence>
<name>A0A0P1BM52_9BASI</name>
<evidence type="ECO:0000313" key="8">
    <source>
        <dbReference type="Proteomes" id="UP000054845"/>
    </source>
</evidence>
<feature type="transmembrane region" description="Helical" evidence="6">
    <location>
        <begin position="488"/>
        <end position="507"/>
    </location>
</feature>
<dbReference type="AlphaFoldDB" id="A0A0P1BM52"/>
<proteinExistence type="predicted"/>
<feature type="compositionally biased region" description="Basic residues" evidence="5">
    <location>
        <begin position="47"/>
        <end position="60"/>
    </location>
</feature>
<dbReference type="Proteomes" id="UP000054845">
    <property type="component" value="Unassembled WGS sequence"/>
</dbReference>
<reference evidence="7 8" key="1">
    <citation type="submission" date="2014-09" db="EMBL/GenBank/DDBJ databases">
        <authorList>
            <person name="Magalhaes I.L.F."/>
            <person name="Oliveira U."/>
            <person name="Santos F.R."/>
            <person name="Vidigal T.H.D.A."/>
            <person name="Brescovit A.D."/>
            <person name="Santos A.J."/>
        </authorList>
    </citation>
    <scope>NUCLEOTIDE SEQUENCE [LARGE SCALE GENOMIC DNA]</scope>
</reference>
<feature type="transmembrane region" description="Helical" evidence="6">
    <location>
        <begin position="334"/>
        <end position="358"/>
    </location>
</feature>
<feature type="compositionally biased region" description="Polar residues" evidence="5">
    <location>
        <begin position="1114"/>
        <end position="1123"/>
    </location>
</feature>
<dbReference type="Pfam" id="PF05277">
    <property type="entry name" value="DUF726"/>
    <property type="match status" value="1"/>
</dbReference>
<feature type="compositionally biased region" description="Basic and acidic residues" evidence="5">
    <location>
        <begin position="760"/>
        <end position="769"/>
    </location>
</feature>
<feature type="region of interest" description="Disordered" evidence="5">
    <location>
        <begin position="960"/>
        <end position="1129"/>
    </location>
</feature>
<dbReference type="SUPFAM" id="SSF158682">
    <property type="entry name" value="TerB-like"/>
    <property type="match status" value="1"/>
</dbReference>
<keyword evidence="4 6" id="KW-0472">Membrane</keyword>
<feature type="compositionally biased region" description="Polar residues" evidence="5">
    <location>
        <begin position="61"/>
        <end position="74"/>
    </location>
</feature>
<feature type="region of interest" description="Disordered" evidence="5">
    <location>
        <begin position="721"/>
        <end position="775"/>
    </location>
</feature>
<dbReference type="PANTHER" id="PTHR17920">
    <property type="entry name" value="TRANSMEMBRANE AND COILED-COIL DOMAIN-CONTAINING PROTEIN 4 TMCO4"/>
    <property type="match status" value="1"/>
</dbReference>
<keyword evidence="2 6" id="KW-0812">Transmembrane</keyword>
<feature type="region of interest" description="Disordered" evidence="5">
    <location>
        <begin position="845"/>
        <end position="948"/>
    </location>
</feature>
<dbReference type="EMBL" id="CCYA01000254">
    <property type="protein sequence ID" value="CEH17408.1"/>
    <property type="molecule type" value="Genomic_DNA"/>
</dbReference>
<feature type="region of interest" description="Disordered" evidence="5">
    <location>
        <begin position="214"/>
        <end position="239"/>
    </location>
</feature>
<evidence type="ECO:0000256" key="4">
    <source>
        <dbReference type="ARBA" id="ARBA00023136"/>
    </source>
</evidence>
<evidence type="ECO:0000256" key="3">
    <source>
        <dbReference type="ARBA" id="ARBA00022989"/>
    </source>
</evidence>
<sequence>MSFLDDDWQEMPVVREAAPSSSISSSDEDDIGRREYGTPGGAGPSSLRKKKLGHARKKSAHMSSAGASKAMQGNATGVHLDIDDARGYSWREAPSNKKSAADLGNDEGGEPCKGGTGATPLSQLATTKKLLTEGQKIAYVGLVSLVARDMIRKLERVPGKEMQPAAASADEWRLRVMARLYQHMDIEADEQSMIESLAQHGVLASDMAPSLITTSKVDNPDFDPEAKAERDAEEEPLEGVTEELSSADEHITLDLRWTVLCDLFLVLTADSVYDARSRVLLETVAAYLSLTWMDVTKFEKRVTDALEIEEGVSGSLKSKKAIKKRAELARRRRLVMMGLATVGGGLIIGFSAGMLAPVIGAGLGAALGTIGVGGTTGFLGGVGGAAVITGTATAGGMAIGGRGMSRRTRTVRTFEFKPVHNNKRVNCLICVGGFMNGAQDDPRLPFSVIDSVMGDVFAVLWEPDMMKEMGDAIYLLYTETVVQGLQQVLAATIAGGLVGALAAPLWLTKLGLLIDNPWSNALDRSWSAGLILADVLAKRAMGVRPVTLVGFSLGARSIFYALTELAKNKRFGVVQDVFIIGAPVTASDAQWKEARSVVSGRFVNAFSRTDWILGYLFRATTGGIRSIAGLHPVERVPDVENVDVTTTVPGHLQYRAFMPLVLDELGFKTTADYFDEPEDLNNVPDREVLREALQIQQEEEQTKKVQNSSGGFGRIFKRNKAGQAGVGDASTDSSQSSTPAQRSSTGPTTTNEYEYDDDDLPPREPEREPAVATPSVEPIAETADAGNSALAVAPKHLAVDTVRRSSDLASTRSATPEAEKPPNLAVHFDTEAMLAELRSSGIEQLKTPMIATTRDDARRQAEPSNQAASQALAADLPRRPSATPTPYAHSFSESPFSRLPPPAPPAMMTEDSMGGVSLSFADSYSDEEDELAPPVPAPGQAAPVSLDAARGYGLSSDAARELARRFNEPDSRASHEESGRASSLEGRAASYLPTEDDGWGGDSSRQGRDEEGDVASNSRSDDIPRPSSSKDLPVAPDGSSPWSSPASHNPFAYNDEGRESSGDIAFSSSTPRGPNAIRQETLAEPPRSLSFDRLAIDDSSNSMPEGLQVRQPALRNTSSSAWETDNPWG</sequence>
<feature type="compositionally biased region" description="Low complexity" evidence="5">
    <location>
        <begin position="733"/>
        <end position="745"/>
    </location>
</feature>
<dbReference type="InterPro" id="IPR029024">
    <property type="entry name" value="TerB-like"/>
</dbReference>
<protein>
    <submittedName>
        <fullName evidence="7">Uncharacterized conserved protein</fullName>
    </submittedName>
</protein>
<accession>A0A0P1BM52</accession>
<feature type="compositionally biased region" description="Basic and acidic residues" evidence="5">
    <location>
        <begin position="960"/>
        <end position="979"/>
    </location>
</feature>
<dbReference type="PANTHER" id="PTHR17920:SF3">
    <property type="entry name" value="TRANSMEMBRANE AND COILED-COIL DOMAIN-CONTAINING PROTEIN 4"/>
    <property type="match status" value="1"/>
</dbReference>
<dbReference type="InterPro" id="IPR007941">
    <property type="entry name" value="DUF726"/>
</dbReference>
<evidence type="ECO:0000256" key="6">
    <source>
        <dbReference type="SAM" id="Phobius"/>
    </source>
</evidence>
<feature type="region of interest" description="Disordered" evidence="5">
    <location>
        <begin position="93"/>
        <end position="118"/>
    </location>
</feature>
<feature type="region of interest" description="Disordered" evidence="5">
    <location>
        <begin position="1"/>
        <end position="74"/>
    </location>
</feature>
<keyword evidence="8" id="KW-1185">Reference proteome</keyword>
<evidence type="ECO:0000256" key="5">
    <source>
        <dbReference type="SAM" id="MobiDB-lite"/>
    </source>
</evidence>
<organism evidence="7 8">
    <name type="scientific">Ceraceosorus bombacis</name>
    <dbReference type="NCBI Taxonomy" id="401625"/>
    <lineage>
        <taxon>Eukaryota</taxon>
        <taxon>Fungi</taxon>
        <taxon>Dikarya</taxon>
        <taxon>Basidiomycota</taxon>
        <taxon>Ustilaginomycotina</taxon>
        <taxon>Exobasidiomycetes</taxon>
        <taxon>Ceraceosorales</taxon>
        <taxon>Ceraceosoraceae</taxon>
        <taxon>Ceraceosorus</taxon>
    </lineage>
</organism>
<evidence type="ECO:0000313" key="7">
    <source>
        <dbReference type="EMBL" id="CEH17408.1"/>
    </source>
</evidence>
<evidence type="ECO:0000256" key="2">
    <source>
        <dbReference type="ARBA" id="ARBA00022692"/>
    </source>
</evidence>
<keyword evidence="3 6" id="KW-1133">Transmembrane helix</keyword>
<dbReference type="GO" id="GO:0016020">
    <property type="term" value="C:membrane"/>
    <property type="evidence" value="ECO:0007669"/>
    <property type="project" value="UniProtKB-SubCell"/>
</dbReference>
<comment type="subcellular location">
    <subcellularLocation>
        <location evidence="1">Membrane</location>
        <topology evidence="1">Multi-pass membrane protein</topology>
    </subcellularLocation>
</comment>
<dbReference type="OrthoDB" id="277931at2759"/>